<name>A0A2H9U4I5_9GAMM</name>
<evidence type="ECO:0000259" key="3">
    <source>
        <dbReference type="PROSITE" id="PS51186"/>
    </source>
</evidence>
<proteinExistence type="predicted"/>
<evidence type="ECO:0000256" key="2">
    <source>
        <dbReference type="ARBA" id="ARBA00023315"/>
    </source>
</evidence>
<feature type="domain" description="N-acetyltransferase" evidence="3">
    <location>
        <begin position="1"/>
        <end position="142"/>
    </location>
</feature>
<organism evidence="4 5">
    <name type="scientific">Aeromonas cavernicola</name>
    <dbReference type="NCBI Taxonomy" id="1006623"/>
    <lineage>
        <taxon>Bacteria</taxon>
        <taxon>Pseudomonadati</taxon>
        <taxon>Pseudomonadota</taxon>
        <taxon>Gammaproteobacteria</taxon>
        <taxon>Aeromonadales</taxon>
        <taxon>Aeromonadaceae</taxon>
        <taxon>Aeromonas</taxon>
    </lineage>
</organism>
<evidence type="ECO:0000313" key="5">
    <source>
        <dbReference type="Proteomes" id="UP000235861"/>
    </source>
</evidence>
<dbReference type="EMBL" id="PGGC01000085">
    <property type="protein sequence ID" value="PJG58936.1"/>
    <property type="molecule type" value="Genomic_DNA"/>
</dbReference>
<dbReference type="InterPro" id="IPR016181">
    <property type="entry name" value="Acyl_CoA_acyltransferase"/>
</dbReference>
<dbReference type="SUPFAM" id="SSF55729">
    <property type="entry name" value="Acyl-CoA N-acyltransferases (Nat)"/>
    <property type="match status" value="1"/>
</dbReference>
<dbReference type="PANTHER" id="PTHR43800">
    <property type="entry name" value="PEPTIDYL-LYSINE N-ACETYLTRANSFERASE YJAB"/>
    <property type="match status" value="1"/>
</dbReference>
<dbReference type="Proteomes" id="UP000235861">
    <property type="component" value="Unassembled WGS sequence"/>
</dbReference>
<dbReference type="AlphaFoldDB" id="A0A2H9U4I5"/>
<keyword evidence="5" id="KW-1185">Reference proteome</keyword>
<dbReference type="InterPro" id="IPR000182">
    <property type="entry name" value="GNAT_dom"/>
</dbReference>
<dbReference type="PROSITE" id="PS51186">
    <property type="entry name" value="GNAT"/>
    <property type="match status" value="1"/>
</dbReference>
<dbReference type="PANTHER" id="PTHR43800:SF1">
    <property type="entry name" value="PEPTIDYL-LYSINE N-ACETYLTRANSFERASE YJAB"/>
    <property type="match status" value="1"/>
</dbReference>
<dbReference type="OrthoDB" id="9789605at2"/>
<comment type="caution">
    <text evidence="4">The sequence shown here is derived from an EMBL/GenBank/DDBJ whole genome shotgun (WGS) entry which is preliminary data.</text>
</comment>
<gene>
    <name evidence="4" type="ORF">CUC53_09975</name>
</gene>
<dbReference type="Pfam" id="PF13508">
    <property type="entry name" value="Acetyltransf_7"/>
    <property type="match status" value="1"/>
</dbReference>
<protein>
    <submittedName>
        <fullName evidence="4">GNAT family N-acetyltransferase</fullName>
    </submittedName>
</protein>
<reference evidence="4 5" key="1">
    <citation type="submission" date="2017-11" db="EMBL/GenBank/DDBJ databases">
        <title>Draft genome sequence of environmental isolate Aeromonas cavernicola sp. nov. MDC 2508.</title>
        <authorList>
            <person name="Colston S.M."/>
            <person name="Navarro A."/>
            <person name="Martinez-Murcia A.J."/>
            <person name="Graf J."/>
        </authorList>
    </citation>
    <scope>NUCLEOTIDE SEQUENCE [LARGE SCALE GENOMIC DNA]</scope>
    <source>
        <strain evidence="4 5">MDC 2508</strain>
    </source>
</reference>
<dbReference type="CDD" id="cd04301">
    <property type="entry name" value="NAT_SF"/>
    <property type="match status" value="1"/>
</dbReference>
<evidence type="ECO:0000313" key="4">
    <source>
        <dbReference type="EMBL" id="PJG58936.1"/>
    </source>
</evidence>
<keyword evidence="1 4" id="KW-0808">Transferase</keyword>
<sequence>MLRPSRPDDMEQILEIWLLASLQAHDFVDASCWWQAQETLRTRYFERARLWVYEERDQLLGFMALVDNYLAALFVRPDQQQRGVGHALLQEAKRQKEALYAVVFAENSEAVRFYHHHGFIIEAENPDPHSGHPQYRMRCLPA</sequence>
<keyword evidence="2" id="KW-0012">Acyltransferase</keyword>
<dbReference type="Gene3D" id="3.40.630.30">
    <property type="match status" value="1"/>
</dbReference>
<evidence type="ECO:0000256" key="1">
    <source>
        <dbReference type="ARBA" id="ARBA00022679"/>
    </source>
</evidence>
<dbReference type="GO" id="GO:0016747">
    <property type="term" value="F:acyltransferase activity, transferring groups other than amino-acyl groups"/>
    <property type="evidence" value="ECO:0007669"/>
    <property type="project" value="InterPro"/>
</dbReference>
<accession>A0A2H9U4I5</accession>
<dbReference type="RefSeq" id="WP_100294021.1">
    <property type="nucleotide sequence ID" value="NZ_PGGC01000085.1"/>
</dbReference>